<organism evidence="1 2">
    <name type="scientific">Flavobacterium nackdongense</name>
    <dbReference type="NCBI Taxonomy" id="2547394"/>
    <lineage>
        <taxon>Bacteria</taxon>
        <taxon>Pseudomonadati</taxon>
        <taxon>Bacteroidota</taxon>
        <taxon>Flavobacteriia</taxon>
        <taxon>Flavobacteriales</taxon>
        <taxon>Flavobacteriaceae</taxon>
        <taxon>Flavobacterium</taxon>
    </lineage>
</organism>
<dbReference type="Proteomes" id="UP000291124">
    <property type="component" value="Chromosome"/>
</dbReference>
<dbReference type="AlphaFoldDB" id="A0A4P6Y9N7"/>
<name>A0A4P6Y9N7_9FLAO</name>
<reference evidence="2" key="1">
    <citation type="submission" date="2019-03" db="EMBL/GenBank/DDBJ databases">
        <title>Flavobacterium sp.</title>
        <authorList>
            <person name="Kim H."/>
        </authorList>
    </citation>
    <scope>NUCLEOTIDE SEQUENCE [LARGE SCALE GENOMIC DNA]</scope>
    <source>
        <strain evidence="2">GS13</strain>
    </source>
</reference>
<evidence type="ECO:0000313" key="1">
    <source>
        <dbReference type="EMBL" id="QBN19716.1"/>
    </source>
</evidence>
<accession>A0A4P6Y9N7</accession>
<keyword evidence="2" id="KW-1185">Reference proteome</keyword>
<dbReference type="RefSeq" id="WP_133277232.1">
    <property type="nucleotide sequence ID" value="NZ_CP037933.1"/>
</dbReference>
<evidence type="ECO:0000313" key="2">
    <source>
        <dbReference type="Proteomes" id="UP000291124"/>
    </source>
</evidence>
<dbReference type="KEGG" id="fnk:E1750_13180"/>
<sequence length="77" mass="8764">MYTTYHLDSAQDITPDILDAIKIAFKSKPITITIVEDDDFELTEEMKAILDERLQEDGSDYISAEESISMLKSKYGL</sequence>
<gene>
    <name evidence="1" type="ORF">E1750_13180</name>
</gene>
<dbReference type="EMBL" id="CP037933">
    <property type="protein sequence ID" value="QBN19716.1"/>
    <property type="molecule type" value="Genomic_DNA"/>
</dbReference>
<protein>
    <submittedName>
        <fullName evidence="1">Uncharacterized protein</fullName>
    </submittedName>
</protein>
<proteinExistence type="predicted"/>
<dbReference type="OrthoDB" id="964294at2"/>